<dbReference type="InterPro" id="IPR029058">
    <property type="entry name" value="AB_hydrolase_fold"/>
</dbReference>
<feature type="domain" description="Dienelactone hydrolase" evidence="1">
    <location>
        <begin position="87"/>
        <end position="218"/>
    </location>
</feature>
<protein>
    <submittedName>
        <fullName evidence="2">Dienelactone hydrolase</fullName>
    </submittedName>
</protein>
<dbReference type="SUPFAM" id="SSF53474">
    <property type="entry name" value="alpha/beta-Hydrolases"/>
    <property type="match status" value="1"/>
</dbReference>
<evidence type="ECO:0000313" key="2">
    <source>
        <dbReference type="EMBL" id="MBB5659309.1"/>
    </source>
</evidence>
<dbReference type="Proteomes" id="UP000548978">
    <property type="component" value="Unassembled WGS sequence"/>
</dbReference>
<proteinExistence type="predicted"/>
<dbReference type="OrthoDB" id="9771666at2"/>
<dbReference type="GO" id="GO:0016787">
    <property type="term" value="F:hydrolase activity"/>
    <property type="evidence" value="ECO:0007669"/>
    <property type="project" value="UniProtKB-KW"/>
</dbReference>
<keyword evidence="3" id="KW-1185">Reference proteome</keyword>
<dbReference type="EMBL" id="JACIJB010000001">
    <property type="protein sequence ID" value="MBB5659309.1"/>
    <property type="molecule type" value="Genomic_DNA"/>
</dbReference>
<dbReference type="Pfam" id="PF01738">
    <property type="entry name" value="DLH"/>
    <property type="match status" value="1"/>
</dbReference>
<dbReference type="Gene3D" id="3.40.50.1820">
    <property type="entry name" value="alpha/beta hydrolase"/>
    <property type="match status" value="1"/>
</dbReference>
<gene>
    <name evidence="2" type="ORF">FHS65_000027</name>
</gene>
<dbReference type="InterPro" id="IPR050261">
    <property type="entry name" value="FrsA_esterase"/>
</dbReference>
<accession>A0A7W9A0S9</accession>
<evidence type="ECO:0000259" key="1">
    <source>
        <dbReference type="Pfam" id="PF01738"/>
    </source>
</evidence>
<dbReference type="AlphaFoldDB" id="A0A7W9A0S9"/>
<organism evidence="2 3">
    <name type="scientific">Brevundimonas halotolerans</name>
    <dbReference type="NCBI Taxonomy" id="69670"/>
    <lineage>
        <taxon>Bacteria</taxon>
        <taxon>Pseudomonadati</taxon>
        <taxon>Pseudomonadota</taxon>
        <taxon>Alphaproteobacteria</taxon>
        <taxon>Caulobacterales</taxon>
        <taxon>Caulobacteraceae</taxon>
        <taxon>Brevundimonas</taxon>
    </lineage>
</organism>
<dbReference type="PANTHER" id="PTHR22946">
    <property type="entry name" value="DIENELACTONE HYDROLASE DOMAIN-CONTAINING PROTEIN-RELATED"/>
    <property type="match status" value="1"/>
</dbReference>
<evidence type="ECO:0000313" key="3">
    <source>
        <dbReference type="Proteomes" id="UP000548978"/>
    </source>
</evidence>
<reference evidence="2 3" key="1">
    <citation type="submission" date="2020-08" db="EMBL/GenBank/DDBJ databases">
        <title>Genomic Encyclopedia of Type Strains, Phase IV (KMG-IV): sequencing the most valuable type-strain genomes for metagenomic binning, comparative biology and taxonomic classification.</title>
        <authorList>
            <person name="Goeker M."/>
        </authorList>
    </citation>
    <scope>NUCLEOTIDE SEQUENCE [LARGE SCALE GENOMIC DNA]</scope>
    <source>
        <strain evidence="2 3">DSM 24448</strain>
    </source>
</reference>
<keyword evidence="2" id="KW-0378">Hydrolase</keyword>
<dbReference type="InterPro" id="IPR002925">
    <property type="entry name" value="Dienelactn_hydro"/>
</dbReference>
<dbReference type="RefSeq" id="WP_123286329.1">
    <property type="nucleotide sequence ID" value="NZ_JACIJB010000001.1"/>
</dbReference>
<sequence>MGPDRRQLLIGSLAATTGSWPRPARAQDPAALGISLVTYPSGSFPINGLLFSPVGEARRGPMAGAAVALLHGGGGAQDDVHIFTEGALSLTAQGYHCLMPNYFDATPSQRRSTAVAARRWRKAILDGLGWLGGRPGVDPDRVGALGFSRGGSLGLDGVLEEGGARAFVGVASGGSLDVADIRHRPPVLCVYADGDPLVSARRVRERAETLSAAGVPVETYELTSPRHRFDPGEWRTIFDVAGRFFDRTLT</sequence>
<comment type="caution">
    <text evidence="2">The sequence shown here is derived from an EMBL/GenBank/DDBJ whole genome shotgun (WGS) entry which is preliminary data.</text>
</comment>
<name>A0A7W9A0S9_9CAUL</name>